<evidence type="ECO:0000256" key="1">
    <source>
        <dbReference type="SAM" id="SignalP"/>
    </source>
</evidence>
<protein>
    <submittedName>
        <fullName evidence="2">Deacylase</fullName>
    </submittedName>
</protein>
<keyword evidence="3" id="KW-1185">Reference proteome</keyword>
<dbReference type="InterPro" id="IPR018550">
    <property type="entry name" value="Lipid-A_deacylase-rel"/>
</dbReference>
<reference evidence="2" key="2">
    <citation type="submission" date="2020-09" db="EMBL/GenBank/DDBJ databases">
        <authorList>
            <person name="Sun Q."/>
            <person name="Kim S."/>
        </authorList>
    </citation>
    <scope>NUCLEOTIDE SEQUENCE</scope>
    <source>
        <strain evidence="2">KCTC 32513</strain>
    </source>
</reference>
<dbReference type="RefSeq" id="WP_189497944.1">
    <property type="nucleotide sequence ID" value="NZ_BMZH01000007.1"/>
</dbReference>
<dbReference type="EMBL" id="BMZH01000007">
    <property type="protein sequence ID" value="GHA96733.1"/>
    <property type="molecule type" value="Genomic_DNA"/>
</dbReference>
<evidence type="ECO:0000313" key="3">
    <source>
        <dbReference type="Proteomes" id="UP000634004"/>
    </source>
</evidence>
<comment type="caution">
    <text evidence="2">The sequence shown here is derived from an EMBL/GenBank/DDBJ whole genome shotgun (WGS) entry which is preliminary data.</text>
</comment>
<keyword evidence="1" id="KW-0732">Signal</keyword>
<dbReference type="AlphaFoldDB" id="A0A8J3CSZ4"/>
<reference evidence="2" key="1">
    <citation type="journal article" date="2014" name="Int. J. Syst. Evol. Microbiol.">
        <title>Complete genome sequence of Corynebacterium casei LMG S-19264T (=DSM 44701T), isolated from a smear-ripened cheese.</title>
        <authorList>
            <consortium name="US DOE Joint Genome Institute (JGI-PGF)"/>
            <person name="Walter F."/>
            <person name="Albersmeier A."/>
            <person name="Kalinowski J."/>
            <person name="Ruckert C."/>
        </authorList>
    </citation>
    <scope>NUCLEOTIDE SEQUENCE</scope>
    <source>
        <strain evidence="2">KCTC 32513</strain>
    </source>
</reference>
<organism evidence="2 3">
    <name type="scientific">Algimonas arctica</name>
    <dbReference type="NCBI Taxonomy" id="1479486"/>
    <lineage>
        <taxon>Bacteria</taxon>
        <taxon>Pseudomonadati</taxon>
        <taxon>Pseudomonadota</taxon>
        <taxon>Alphaproteobacteria</taxon>
        <taxon>Maricaulales</taxon>
        <taxon>Robiginitomaculaceae</taxon>
        <taxon>Algimonas</taxon>
    </lineage>
</organism>
<dbReference type="Gene3D" id="2.40.160.20">
    <property type="match status" value="1"/>
</dbReference>
<proteinExistence type="predicted"/>
<name>A0A8J3CSZ4_9PROT</name>
<accession>A0A8J3CSZ4</accession>
<sequence length="218" mass="23714">MKTLILGLVTALGLSVPAMAQVSEIRVGAHQHDIEIFGLGGKKGKETSAAINAEIIFEEPEFLKWALSPQPYLGGSLNLEGNTSYGGAGLLWRQTLGEKLYFDFAFGLVVHDGTKEVPLPSYFDDPAVVAALNGTVTITPAQLARIRSENIPYFESLNSEIEFGSRVLFREALTLGLRVSEHWATEVYVEHLSNGKILTSGSNEGLDVLGGRLSYRFD</sequence>
<feature type="chain" id="PRO_5035190046" evidence="1">
    <location>
        <begin position="21"/>
        <end position="218"/>
    </location>
</feature>
<dbReference type="Proteomes" id="UP000634004">
    <property type="component" value="Unassembled WGS sequence"/>
</dbReference>
<feature type="signal peptide" evidence="1">
    <location>
        <begin position="1"/>
        <end position="20"/>
    </location>
</feature>
<evidence type="ECO:0000313" key="2">
    <source>
        <dbReference type="EMBL" id="GHA96733.1"/>
    </source>
</evidence>
<dbReference type="Pfam" id="PF09411">
    <property type="entry name" value="PagL"/>
    <property type="match status" value="1"/>
</dbReference>
<gene>
    <name evidence="2" type="ORF">GCM10009069_19710</name>
</gene>